<comment type="pathway">
    <text evidence="2">Pyrimidine metabolism; UMP biosynthesis via salvage pathway; UMP from uracil: step 1/1.</text>
</comment>
<dbReference type="EMBL" id="FQNF01000041">
    <property type="protein sequence ID" value="SGZ40171.1"/>
    <property type="molecule type" value="Genomic_DNA"/>
</dbReference>
<evidence type="ECO:0000256" key="9">
    <source>
        <dbReference type="ARBA" id="ARBA00023134"/>
    </source>
</evidence>
<dbReference type="CDD" id="cd06223">
    <property type="entry name" value="PRTases_typeI"/>
    <property type="match status" value="1"/>
</dbReference>
<keyword evidence="7 11" id="KW-0808">Transferase</keyword>
<evidence type="ECO:0000256" key="1">
    <source>
        <dbReference type="ARBA" id="ARBA00001946"/>
    </source>
</evidence>
<dbReference type="NCBIfam" id="NF001097">
    <property type="entry name" value="PRK00129.1"/>
    <property type="match status" value="1"/>
</dbReference>
<dbReference type="VEuPathDB" id="FungiDB:HGUI_02371"/>
<evidence type="ECO:0000313" key="12">
    <source>
        <dbReference type="Proteomes" id="UP000183365"/>
    </source>
</evidence>
<evidence type="ECO:0000256" key="4">
    <source>
        <dbReference type="ARBA" id="ARBA00011894"/>
    </source>
</evidence>
<comment type="similarity">
    <text evidence="3">Belongs to the UPRTase family.</text>
</comment>
<accession>A0A1L0B551</accession>
<dbReference type="Proteomes" id="UP000183365">
    <property type="component" value="Unassembled WGS sequence"/>
</dbReference>
<dbReference type="GO" id="GO:0005525">
    <property type="term" value="F:GTP binding"/>
    <property type="evidence" value="ECO:0007669"/>
    <property type="project" value="UniProtKB-KW"/>
</dbReference>
<name>A0A1L0B551_9ASCO</name>
<dbReference type="GO" id="GO:0004845">
    <property type="term" value="F:uracil phosphoribosyltransferase activity"/>
    <property type="evidence" value="ECO:0007669"/>
    <property type="project" value="UniProtKB-EC"/>
</dbReference>
<dbReference type="Gene3D" id="3.40.50.2020">
    <property type="match status" value="1"/>
</dbReference>
<protein>
    <recommendedName>
        <fullName evidence="4">uracil phosphoribosyltransferase</fullName>
        <ecNumber evidence="4">2.4.2.9</ecNumber>
    </recommendedName>
</protein>
<evidence type="ECO:0000256" key="7">
    <source>
        <dbReference type="ARBA" id="ARBA00022679"/>
    </source>
</evidence>
<keyword evidence="8" id="KW-0547">Nucleotide-binding</keyword>
<dbReference type="AlphaFoldDB" id="A0A1L0B551"/>
<keyword evidence="9" id="KW-0342">GTP-binding</keyword>
<keyword evidence="6 11" id="KW-0328">Glycosyltransferase</keyword>
<dbReference type="EC" id="2.4.2.9" evidence="4"/>
<feature type="domain" description="Phosphoribosyltransferase" evidence="10">
    <location>
        <begin position="27"/>
        <end position="229"/>
    </location>
</feature>
<proteinExistence type="inferred from homology"/>
<dbReference type="InterPro" id="IPR000836">
    <property type="entry name" value="PRTase_dom"/>
</dbReference>
<dbReference type="Pfam" id="PF14681">
    <property type="entry name" value="UPRTase"/>
    <property type="match status" value="1"/>
</dbReference>
<dbReference type="FunFam" id="3.40.50.2020:FF:000023">
    <property type="entry name" value="Probable uracil phosphoribosyltransferase"/>
    <property type="match status" value="1"/>
</dbReference>
<organism evidence="11 12">
    <name type="scientific">Hanseniaspora guilliermondii</name>
    <dbReference type="NCBI Taxonomy" id="56406"/>
    <lineage>
        <taxon>Eukaryota</taxon>
        <taxon>Fungi</taxon>
        <taxon>Dikarya</taxon>
        <taxon>Ascomycota</taxon>
        <taxon>Saccharomycotina</taxon>
        <taxon>Saccharomycetes</taxon>
        <taxon>Saccharomycodales</taxon>
        <taxon>Saccharomycodaceae</taxon>
        <taxon>Hanseniaspora</taxon>
    </lineage>
</organism>
<dbReference type="InterPro" id="IPR029057">
    <property type="entry name" value="PRTase-like"/>
</dbReference>
<evidence type="ECO:0000256" key="6">
    <source>
        <dbReference type="ARBA" id="ARBA00022676"/>
    </source>
</evidence>
<evidence type="ECO:0000256" key="5">
    <source>
        <dbReference type="ARBA" id="ARBA00022533"/>
    </source>
</evidence>
<evidence type="ECO:0000259" key="10">
    <source>
        <dbReference type="Pfam" id="PF14681"/>
    </source>
</evidence>
<dbReference type="OrthoDB" id="106623at2759"/>
<dbReference type="SUPFAM" id="SSF53271">
    <property type="entry name" value="PRTase-like"/>
    <property type="match status" value="1"/>
</dbReference>
<evidence type="ECO:0000256" key="8">
    <source>
        <dbReference type="ARBA" id="ARBA00022741"/>
    </source>
</evidence>
<sequence>MSTNSEYIGFSENNTKFGNNVYKFRLTNQLKSLYTTIRDVNTSNKDFIFYNNRLIRLLIEEALNILPVNEQKILTPLNEPFNGFKNSVGNTNIVGVSIIRAGESMEFEMRNVIPDCKIGKVLIQRNEETFQPQLFYSKFPEYDQEDYVFLLDPALATGGSVMMALDCLIKQGYKEEKIIFVNILSCPEGLDIVTKTYPNIKILTGYIDEYLNEKKYIVPGLGDFGDRYFT</sequence>
<keyword evidence="5" id="KW-0021">Allosteric enzyme</keyword>
<evidence type="ECO:0000256" key="2">
    <source>
        <dbReference type="ARBA" id="ARBA00005180"/>
    </source>
</evidence>
<evidence type="ECO:0000313" key="11">
    <source>
        <dbReference type="EMBL" id="SGZ40171.1"/>
    </source>
</evidence>
<reference evidence="12" key="1">
    <citation type="submission" date="2016-11" db="EMBL/GenBank/DDBJ databases">
        <authorList>
            <person name="Guldener U."/>
        </authorList>
    </citation>
    <scope>NUCLEOTIDE SEQUENCE [LARGE SCALE GENOMIC DNA]</scope>
</reference>
<evidence type="ECO:0000256" key="3">
    <source>
        <dbReference type="ARBA" id="ARBA00009516"/>
    </source>
</evidence>
<keyword evidence="12" id="KW-1185">Reference proteome</keyword>
<dbReference type="GO" id="GO:0008655">
    <property type="term" value="P:pyrimidine-containing compound salvage"/>
    <property type="evidence" value="ECO:0007669"/>
    <property type="project" value="UniProtKB-ARBA"/>
</dbReference>
<gene>
    <name evidence="11" type="ORF">HGUI_02371</name>
</gene>
<comment type="cofactor">
    <cofactor evidence="1">
        <name>Mg(2+)</name>
        <dbReference type="ChEBI" id="CHEBI:18420"/>
    </cofactor>
</comment>